<gene>
    <name evidence="2" type="ORF">CYMTET_37091</name>
</gene>
<proteinExistence type="predicted"/>
<dbReference type="EMBL" id="LGRX02024693">
    <property type="protein sequence ID" value="KAK3253670.1"/>
    <property type="molecule type" value="Genomic_DNA"/>
</dbReference>
<feature type="chain" id="PRO_5042127451" description="Solute-binding protein family 3/N-terminal domain-containing protein" evidence="1">
    <location>
        <begin position="23"/>
        <end position="267"/>
    </location>
</feature>
<name>A0AAE0CGF6_9CHLO</name>
<evidence type="ECO:0008006" key="4">
    <source>
        <dbReference type="Google" id="ProtNLM"/>
    </source>
</evidence>
<reference evidence="2 3" key="1">
    <citation type="journal article" date="2015" name="Genome Biol. Evol.">
        <title>Comparative Genomics of a Bacterivorous Green Alga Reveals Evolutionary Causalities and Consequences of Phago-Mixotrophic Mode of Nutrition.</title>
        <authorList>
            <person name="Burns J.A."/>
            <person name="Paasch A."/>
            <person name="Narechania A."/>
            <person name="Kim E."/>
        </authorList>
    </citation>
    <scope>NUCLEOTIDE SEQUENCE [LARGE SCALE GENOMIC DNA]</scope>
    <source>
        <strain evidence="2 3">PLY_AMNH</strain>
    </source>
</reference>
<evidence type="ECO:0000313" key="2">
    <source>
        <dbReference type="EMBL" id="KAK3253670.1"/>
    </source>
</evidence>
<evidence type="ECO:0000256" key="1">
    <source>
        <dbReference type="SAM" id="SignalP"/>
    </source>
</evidence>
<keyword evidence="3" id="KW-1185">Reference proteome</keyword>
<sequence>MSRPGLSLLFLALLGRISNRNAVNGAVNPSPVRGACMGRHIRLGIWNGDYSPYWNVSHPEDENRRVIGELQEMRITGHLASVVDLLAMDLAFTYTYFSLFTYTTALDSIANGTLDAFMEYSFDSHEFGTRPHFGNGQLWGLGTAYVYSQPLYRSNTGAVVRQSKANTQLWRFLDPFTTDLWFALGGCVLVIAIMKVTLRLLQRDGSDVSGADKLRELNWKGVAKMVVVREGAQALYHSLAVLLQGDDYDWASTPERILRAKLSWLPT</sequence>
<evidence type="ECO:0000313" key="3">
    <source>
        <dbReference type="Proteomes" id="UP001190700"/>
    </source>
</evidence>
<keyword evidence="1" id="KW-0732">Signal</keyword>
<feature type="signal peptide" evidence="1">
    <location>
        <begin position="1"/>
        <end position="22"/>
    </location>
</feature>
<organism evidence="2 3">
    <name type="scientific">Cymbomonas tetramitiformis</name>
    <dbReference type="NCBI Taxonomy" id="36881"/>
    <lineage>
        <taxon>Eukaryota</taxon>
        <taxon>Viridiplantae</taxon>
        <taxon>Chlorophyta</taxon>
        <taxon>Pyramimonadophyceae</taxon>
        <taxon>Pyramimonadales</taxon>
        <taxon>Pyramimonadaceae</taxon>
        <taxon>Cymbomonas</taxon>
    </lineage>
</organism>
<accession>A0AAE0CGF6</accession>
<protein>
    <recommendedName>
        <fullName evidence="4">Solute-binding protein family 3/N-terminal domain-containing protein</fullName>
    </recommendedName>
</protein>
<comment type="caution">
    <text evidence="2">The sequence shown here is derived from an EMBL/GenBank/DDBJ whole genome shotgun (WGS) entry which is preliminary data.</text>
</comment>
<dbReference type="Proteomes" id="UP001190700">
    <property type="component" value="Unassembled WGS sequence"/>
</dbReference>
<dbReference type="AlphaFoldDB" id="A0AAE0CGF6"/>